<name>A0A8H5H0H7_9AGAR</name>
<sequence length="265" mass="30066">MERFCGRLLPTIKSRRHPYRSMDSYVAANAQLSLIKIKYNLEDSLSLLPKGSSAQLNFHNVSYPTCELLPPRRTASSGSLLPTLVKKIAVSLATRFNTTTRIIGKHLKPEIIEQWGKVRRLDGDTMHASSLVKPKYDNRDATFVRVPLQYDLLVDKHARSRDREPEYEPQSFYGQLENIFVVKLPATPDLELVQPATLILAAIRTCTVEAENSLDMHYYKRQGRTEVVDMTSVQCVVGRVKVGNMYAIIDRSGSMARGYYDPDDE</sequence>
<gene>
    <name evidence="1" type="ORF">D9615_009129</name>
</gene>
<comment type="caution">
    <text evidence="1">The sequence shown here is derived from an EMBL/GenBank/DDBJ whole genome shotgun (WGS) entry which is preliminary data.</text>
</comment>
<protein>
    <submittedName>
        <fullName evidence="1">Uncharacterized protein</fullName>
    </submittedName>
</protein>
<evidence type="ECO:0000313" key="2">
    <source>
        <dbReference type="Proteomes" id="UP000565441"/>
    </source>
</evidence>
<dbReference type="EMBL" id="JAACJP010000036">
    <property type="protein sequence ID" value="KAF5374458.1"/>
    <property type="molecule type" value="Genomic_DNA"/>
</dbReference>
<organism evidence="1 2">
    <name type="scientific">Tricholomella constricta</name>
    <dbReference type="NCBI Taxonomy" id="117010"/>
    <lineage>
        <taxon>Eukaryota</taxon>
        <taxon>Fungi</taxon>
        <taxon>Dikarya</taxon>
        <taxon>Basidiomycota</taxon>
        <taxon>Agaricomycotina</taxon>
        <taxon>Agaricomycetes</taxon>
        <taxon>Agaricomycetidae</taxon>
        <taxon>Agaricales</taxon>
        <taxon>Tricholomatineae</taxon>
        <taxon>Lyophyllaceae</taxon>
        <taxon>Tricholomella</taxon>
    </lineage>
</organism>
<dbReference type="AlphaFoldDB" id="A0A8H5H0H7"/>
<accession>A0A8H5H0H7</accession>
<keyword evidence="2" id="KW-1185">Reference proteome</keyword>
<dbReference type="Proteomes" id="UP000565441">
    <property type="component" value="Unassembled WGS sequence"/>
</dbReference>
<dbReference type="OrthoDB" id="6613063at2759"/>
<evidence type="ECO:0000313" key="1">
    <source>
        <dbReference type="EMBL" id="KAF5374458.1"/>
    </source>
</evidence>
<proteinExistence type="predicted"/>
<reference evidence="1 2" key="1">
    <citation type="journal article" date="2020" name="ISME J.">
        <title>Uncovering the hidden diversity of litter-decomposition mechanisms in mushroom-forming fungi.</title>
        <authorList>
            <person name="Floudas D."/>
            <person name="Bentzer J."/>
            <person name="Ahren D."/>
            <person name="Johansson T."/>
            <person name="Persson P."/>
            <person name="Tunlid A."/>
        </authorList>
    </citation>
    <scope>NUCLEOTIDE SEQUENCE [LARGE SCALE GENOMIC DNA]</scope>
    <source>
        <strain evidence="1 2">CBS 661.87</strain>
    </source>
</reference>